<gene>
    <name evidence="3" type="ORF">SAMN05660429_02524</name>
</gene>
<feature type="domain" description="Ice-binding protein C-terminal" evidence="2">
    <location>
        <begin position="269"/>
        <end position="288"/>
    </location>
</feature>
<organism evidence="3 4">
    <name type="scientific">Thalassotalea agarivorans</name>
    <name type="common">Thalassomonas agarivorans</name>
    <dbReference type="NCBI Taxonomy" id="349064"/>
    <lineage>
        <taxon>Bacteria</taxon>
        <taxon>Pseudomonadati</taxon>
        <taxon>Pseudomonadota</taxon>
        <taxon>Gammaproteobacteria</taxon>
        <taxon>Alteromonadales</taxon>
        <taxon>Colwelliaceae</taxon>
        <taxon>Thalassotalea</taxon>
    </lineage>
</organism>
<dbReference type="AlphaFoldDB" id="A0A1I0GR21"/>
<keyword evidence="4" id="KW-1185">Reference proteome</keyword>
<accession>A0A1I0GR21</accession>
<dbReference type="RefSeq" id="WP_093331093.1">
    <property type="nucleotide sequence ID" value="NZ_AP027363.1"/>
</dbReference>
<sequence length="289" mass="29919">MLKYNCLKAILCSMLFVVSSYSSAGYIVGGASTTITPQSNCWAWDSTCVADFRAALENPDYFGPDGIVKETITTVTLSEVTEESLSGVNMFIAPWVGDGDGFAFSSAVIDFFLNGGDLFLLQDDSAHDVLGTLLGMSTTGSDGSVSNGGAPLFDGPFGTASNVTQHYNVGQLSEAEILAKNGNIGGVNASGQITSAYWAAGEYAAGAGSLFIIADVDMIATTSNCGLPVCGGDYTNLNDNAIYGLNVFHFLRTSGGSSSPPGAPPATGVPEPASFMLLMLGLLGFVRRK</sequence>
<feature type="chain" id="PRO_5011463596" evidence="1">
    <location>
        <begin position="25"/>
        <end position="289"/>
    </location>
</feature>
<dbReference type="NCBIfam" id="TIGR02595">
    <property type="entry name" value="PEP_CTERM"/>
    <property type="match status" value="1"/>
</dbReference>
<dbReference type="InterPro" id="IPR013424">
    <property type="entry name" value="Ice-binding_C"/>
</dbReference>
<dbReference type="Pfam" id="PF07589">
    <property type="entry name" value="PEP-CTERM"/>
    <property type="match status" value="1"/>
</dbReference>
<dbReference type="EMBL" id="FOHK01000012">
    <property type="protein sequence ID" value="SET72635.1"/>
    <property type="molecule type" value="Genomic_DNA"/>
</dbReference>
<keyword evidence="1" id="KW-0732">Signal</keyword>
<evidence type="ECO:0000259" key="2">
    <source>
        <dbReference type="Pfam" id="PF07589"/>
    </source>
</evidence>
<proteinExistence type="predicted"/>
<evidence type="ECO:0000313" key="3">
    <source>
        <dbReference type="EMBL" id="SET72635.1"/>
    </source>
</evidence>
<evidence type="ECO:0000313" key="4">
    <source>
        <dbReference type="Proteomes" id="UP000199308"/>
    </source>
</evidence>
<protein>
    <submittedName>
        <fullName evidence="3">PEP-CTERM protein-sorting domain-containing protein/MYXO-CTERM domain-containing protein</fullName>
    </submittedName>
</protein>
<reference evidence="3 4" key="1">
    <citation type="submission" date="2016-10" db="EMBL/GenBank/DDBJ databases">
        <authorList>
            <person name="de Groot N.N."/>
        </authorList>
    </citation>
    <scope>NUCLEOTIDE SEQUENCE [LARGE SCALE GENOMIC DNA]</scope>
    <source>
        <strain evidence="3 4">DSM 19706</strain>
    </source>
</reference>
<dbReference type="Proteomes" id="UP000199308">
    <property type="component" value="Unassembled WGS sequence"/>
</dbReference>
<evidence type="ECO:0000256" key="1">
    <source>
        <dbReference type="SAM" id="SignalP"/>
    </source>
</evidence>
<name>A0A1I0GR21_THASX</name>
<feature type="signal peptide" evidence="1">
    <location>
        <begin position="1"/>
        <end position="24"/>
    </location>
</feature>